<name>A0ABX3XL48_STRPT</name>
<keyword evidence="3" id="KW-1185">Reference proteome</keyword>
<dbReference type="EMBL" id="MIGA01000116">
    <property type="protein sequence ID" value="OSY34783.1"/>
    <property type="molecule type" value="Genomic_DNA"/>
</dbReference>
<comment type="caution">
    <text evidence="2">The sequence shown here is derived from an EMBL/GenBank/DDBJ whole genome shotgun (WGS) entry which is preliminary data.</text>
</comment>
<dbReference type="Proteomes" id="UP000194225">
    <property type="component" value="Unassembled WGS sequence"/>
</dbReference>
<evidence type="ECO:0000256" key="1">
    <source>
        <dbReference type="SAM" id="MobiDB-lite"/>
    </source>
</evidence>
<accession>A0ABX3XL48</accession>
<evidence type="ECO:0000313" key="2">
    <source>
        <dbReference type="EMBL" id="OSY34783.1"/>
    </source>
</evidence>
<reference evidence="2 3" key="1">
    <citation type="submission" date="2016-09" db="EMBL/GenBank/DDBJ databases">
        <title>Streptomyces platensis DSM40041, a candidate organism with high potential of specific P450 cytochromes.</title>
        <authorList>
            <person name="Grumaz C."/>
            <person name="Vainshtein Y."/>
            <person name="Kirstahler P."/>
            <person name="Sohn K."/>
        </authorList>
    </citation>
    <scope>NUCLEOTIDE SEQUENCE [LARGE SCALE GENOMIC DNA]</scope>
    <source>
        <strain evidence="2 3">DSM 40041</strain>
    </source>
</reference>
<evidence type="ECO:0000313" key="3">
    <source>
        <dbReference type="Proteomes" id="UP000194225"/>
    </source>
</evidence>
<proteinExistence type="predicted"/>
<protein>
    <submittedName>
        <fullName evidence="2">Uncharacterized protein</fullName>
    </submittedName>
</protein>
<feature type="region of interest" description="Disordered" evidence="1">
    <location>
        <begin position="109"/>
        <end position="207"/>
    </location>
</feature>
<gene>
    <name evidence="2" type="ORF">BG653_07362</name>
</gene>
<organism evidence="2 3">
    <name type="scientific">Streptomyces platensis</name>
    <dbReference type="NCBI Taxonomy" id="58346"/>
    <lineage>
        <taxon>Bacteria</taxon>
        <taxon>Bacillati</taxon>
        <taxon>Actinomycetota</taxon>
        <taxon>Actinomycetes</taxon>
        <taxon>Kitasatosporales</taxon>
        <taxon>Streptomycetaceae</taxon>
        <taxon>Streptomyces</taxon>
    </lineage>
</organism>
<sequence length="207" mass="21656">MARTIFMTPATPAAAWVCPRLDLIAPSHKGWSAGRSWPYVASSAWASIGSPSRVPVPCASTASTSDGFRPAPASACRITRCCEGPLGAVRPLDAPSWFTAEPRTTARTVWPFRRASESRSTSSMPTPSPQPVPSAAAANGLQRPSAARPRCREKSMNVSGVDITETPPARASEHSPDRSACIAQCSATSEAEHAVSTVTAGPSKPSE</sequence>